<dbReference type="PANTHER" id="PTHR31270:SF1">
    <property type="entry name" value="GLUTAMINYL-PEPTIDE CYCLOTRANSFERASE"/>
    <property type="match status" value="1"/>
</dbReference>
<evidence type="ECO:0000256" key="12">
    <source>
        <dbReference type="ARBA" id="ARBA00047899"/>
    </source>
</evidence>
<keyword evidence="6 15" id="KW-0812">Transmembrane</keyword>
<evidence type="ECO:0000256" key="8">
    <source>
        <dbReference type="ARBA" id="ARBA00022777"/>
    </source>
</evidence>
<evidence type="ECO:0000256" key="15">
    <source>
        <dbReference type="SAM" id="Phobius"/>
    </source>
</evidence>
<keyword evidence="9" id="KW-0067">ATP-binding</keyword>
<keyword evidence="4" id="KW-0597">Phosphoprotein</keyword>
<dbReference type="FunFam" id="1.10.510.10:FF:000035">
    <property type="entry name" value="Putative receptor-like serine/threonine-protein kinase"/>
    <property type="match status" value="1"/>
</dbReference>
<keyword evidence="8" id="KW-0418">Kinase</keyword>
<evidence type="ECO:0000313" key="18">
    <source>
        <dbReference type="Proteomes" id="UP000685013"/>
    </source>
</evidence>
<evidence type="ECO:0000256" key="14">
    <source>
        <dbReference type="SAM" id="MobiDB-lite"/>
    </source>
</evidence>
<keyword evidence="18" id="KW-1185">Reference proteome</keyword>
<evidence type="ECO:0000313" key="17">
    <source>
        <dbReference type="EMBL" id="KAG6574200.1"/>
    </source>
</evidence>
<evidence type="ECO:0000256" key="1">
    <source>
        <dbReference type="ARBA" id="ARBA00004167"/>
    </source>
</evidence>
<comment type="catalytic activity">
    <reaction evidence="12">
        <text>L-threonyl-[protein] + ATP = O-phospho-L-threonyl-[protein] + ADP + H(+)</text>
        <dbReference type="Rhea" id="RHEA:46608"/>
        <dbReference type="Rhea" id="RHEA-COMP:11060"/>
        <dbReference type="Rhea" id="RHEA-COMP:11605"/>
        <dbReference type="ChEBI" id="CHEBI:15378"/>
        <dbReference type="ChEBI" id="CHEBI:30013"/>
        <dbReference type="ChEBI" id="CHEBI:30616"/>
        <dbReference type="ChEBI" id="CHEBI:61977"/>
        <dbReference type="ChEBI" id="CHEBI:456216"/>
        <dbReference type="EC" id="2.7.11.1"/>
    </reaction>
</comment>
<dbReference type="Pfam" id="PF07714">
    <property type="entry name" value="PK_Tyr_Ser-Thr"/>
    <property type="match status" value="1"/>
</dbReference>
<dbReference type="Pfam" id="PF05096">
    <property type="entry name" value="Glu_cyclase_2"/>
    <property type="match status" value="1"/>
</dbReference>
<keyword evidence="5" id="KW-0808">Transferase</keyword>
<comment type="catalytic activity">
    <reaction evidence="13">
        <text>L-seryl-[protein] + ATP = O-phospho-L-seryl-[protein] + ADP + H(+)</text>
        <dbReference type="Rhea" id="RHEA:17989"/>
        <dbReference type="Rhea" id="RHEA-COMP:9863"/>
        <dbReference type="Rhea" id="RHEA-COMP:11604"/>
        <dbReference type="ChEBI" id="CHEBI:15378"/>
        <dbReference type="ChEBI" id="CHEBI:29999"/>
        <dbReference type="ChEBI" id="CHEBI:30616"/>
        <dbReference type="ChEBI" id="CHEBI:83421"/>
        <dbReference type="ChEBI" id="CHEBI:456216"/>
        <dbReference type="EC" id="2.7.11.1"/>
    </reaction>
</comment>
<dbReference type="InterPro" id="IPR000719">
    <property type="entry name" value="Prot_kinase_dom"/>
</dbReference>
<feature type="region of interest" description="Disordered" evidence="14">
    <location>
        <begin position="1"/>
        <end position="33"/>
    </location>
</feature>
<dbReference type="GO" id="GO:0016603">
    <property type="term" value="F:glutaminyl-peptide cyclotransferase activity"/>
    <property type="evidence" value="ECO:0007669"/>
    <property type="project" value="InterPro"/>
</dbReference>
<reference evidence="17 18" key="1">
    <citation type="journal article" date="2021" name="Hortic Res">
        <title>The domestication of Cucurbita argyrosperma as revealed by the genome of its wild relative.</title>
        <authorList>
            <person name="Barrera-Redondo J."/>
            <person name="Sanchez-de la Vega G."/>
            <person name="Aguirre-Liguori J.A."/>
            <person name="Castellanos-Morales G."/>
            <person name="Gutierrez-Guerrero Y.T."/>
            <person name="Aguirre-Dugua X."/>
            <person name="Aguirre-Planter E."/>
            <person name="Tenaillon M.I."/>
            <person name="Lira-Saade R."/>
            <person name="Eguiarte L.E."/>
        </authorList>
    </citation>
    <scope>NUCLEOTIDE SEQUENCE [LARGE SCALE GENOMIC DNA]</scope>
    <source>
        <strain evidence="17">JBR-2021</strain>
    </source>
</reference>
<evidence type="ECO:0000256" key="13">
    <source>
        <dbReference type="ARBA" id="ARBA00048679"/>
    </source>
</evidence>
<evidence type="ECO:0000256" key="5">
    <source>
        <dbReference type="ARBA" id="ARBA00022679"/>
    </source>
</evidence>
<dbReference type="PROSITE" id="PS50011">
    <property type="entry name" value="PROTEIN_KINASE_DOM"/>
    <property type="match status" value="1"/>
</dbReference>
<keyword evidence="7" id="KW-0547">Nucleotide-binding</keyword>
<evidence type="ECO:0000256" key="10">
    <source>
        <dbReference type="ARBA" id="ARBA00022989"/>
    </source>
</evidence>
<keyword evidence="10 15" id="KW-1133">Transmembrane helix</keyword>
<evidence type="ECO:0000256" key="4">
    <source>
        <dbReference type="ARBA" id="ARBA00022553"/>
    </source>
</evidence>
<comment type="subcellular location">
    <subcellularLocation>
        <location evidence="1">Membrane</location>
        <topology evidence="1">Single-pass membrane protein</topology>
    </subcellularLocation>
</comment>
<evidence type="ECO:0000256" key="11">
    <source>
        <dbReference type="ARBA" id="ARBA00023136"/>
    </source>
</evidence>
<gene>
    <name evidence="17" type="primary">QCT</name>
    <name evidence="17" type="ORF">SDJN03_28087</name>
</gene>
<protein>
    <recommendedName>
        <fullName evidence="2">non-specific serine/threonine protein kinase</fullName>
        <ecNumber evidence="2">2.7.11.1</ecNumber>
    </recommendedName>
</protein>
<organism evidence="17 18">
    <name type="scientific">Cucurbita argyrosperma subsp. sororia</name>
    <dbReference type="NCBI Taxonomy" id="37648"/>
    <lineage>
        <taxon>Eukaryota</taxon>
        <taxon>Viridiplantae</taxon>
        <taxon>Streptophyta</taxon>
        <taxon>Embryophyta</taxon>
        <taxon>Tracheophyta</taxon>
        <taxon>Spermatophyta</taxon>
        <taxon>Magnoliopsida</taxon>
        <taxon>eudicotyledons</taxon>
        <taxon>Gunneridae</taxon>
        <taxon>Pentapetalae</taxon>
        <taxon>rosids</taxon>
        <taxon>fabids</taxon>
        <taxon>Cucurbitales</taxon>
        <taxon>Cucurbitaceae</taxon>
        <taxon>Cucurbiteae</taxon>
        <taxon>Cucurbita</taxon>
    </lineage>
</organism>
<accession>A0AAV6M361</accession>
<evidence type="ECO:0000256" key="6">
    <source>
        <dbReference type="ARBA" id="ARBA00022692"/>
    </source>
</evidence>
<comment type="caution">
    <text evidence="17">The sequence shown here is derived from an EMBL/GenBank/DDBJ whole genome shotgun (WGS) entry which is preliminary data.</text>
</comment>
<evidence type="ECO:0000256" key="3">
    <source>
        <dbReference type="ARBA" id="ARBA00022527"/>
    </source>
</evidence>
<evidence type="ECO:0000256" key="9">
    <source>
        <dbReference type="ARBA" id="ARBA00022840"/>
    </source>
</evidence>
<name>A0AAV6M361_9ROSI</name>
<dbReference type="EC" id="2.7.11.1" evidence="2"/>
<feature type="transmembrane region" description="Helical" evidence="15">
    <location>
        <begin position="347"/>
        <end position="371"/>
    </location>
</feature>
<dbReference type="Proteomes" id="UP000685013">
    <property type="component" value="Chromosome 18"/>
</dbReference>
<dbReference type="AlphaFoldDB" id="A0AAV6M361"/>
<proteinExistence type="predicted"/>
<keyword evidence="11 15" id="KW-0472">Membrane</keyword>
<feature type="domain" description="Protein kinase" evidence="16">
    <location>
        <begin position="447"/>
        <end position="735"/>
    </location>
</feature>
<evidence type="ECO:0000256" key="7">
    <source>
        <dbReference type="ARBA" id="ARBA00022741"/>
    </source>
</evidence>
<dbReference type="EMBL" id="JAGKQH010000018">
    <property type="protein sequence ID" value="KAG6574200.1"/>
    <property type="molecule type" value="Genomic_DNA"/>
</dbReference>
<dbReference type="GO" id="GO:0016020">
    <property type="term" value="C:membrane"/>
    <property type="evidence" value="ECO:0007669"/>
    <property type="project" value="UniProtKB-SubCell"/>
</dbReference>
<dbReference type="GO" id="GO:0005524">
    <property type="term" value="F:ATP binding"/>
    <property type="evidence" value="ECO:0007669"/>
    <property type="project" value="UniProtKB-KW"/>
</dbReference>
<feature type="non-terminal residue" evidence="17">
    <location>
        <position position="1"/>
    </location>
</feature>
<evidence type="ECO:0000256" key="2">
    <source>
        <dbReference type="ARBA" id="ARBA00012513"/>
    </source>
</evidence>
<dbReference type="GO" id="GO:0004674">
    <property type="term" value="F:protein serine/threonine kinase activity"/>
    <property type="evidence" value="ECO:0007669"/>
    <property type="project" value="UniProtKB-KW"/>
</dbReference>
<dbReference type="PANTHER" id="PTHR31270">
    <property type="entry name" value="GLUTAMINYL-PEPTIDE CYCLOTRANSFERASE"/>
    <property type="match status" value="1"/>
</dbReference>
<evidence type="ECO:0000259" key="16">
    <source>
        <dbReference type="PROSITE" id="PS50011"/>
    </source>
</evidence>
<feature type="compositionally biased region" description="Low complexity" evidence="14">
    <location>
        <begin position="19"/>
        <end position="33"/>
    </location>
</feature>
<dbReference type="InterPro" id="IPR001245">
    <property type="entry name" value="Ser-Thr/Tyr_kinase_cat_dom"/>
</dbReference>
<dbReference type="InterPro" id="IPR007788">
    <property type="entry name" value="QCT"/>
</dbReference>
<keyword evidence="3" id="KW-0723">Serine/threonine-protein kinase</keyword>
<sequence>MAAESWKRKQSKRSNFKTSAAMASRPSSRPFRTPRSTALLVSICLIFFIVLVSGISLNALRRSAKYGVQSPIIYSIEVVNEFPHDPGAFTQGLVYVENDTLFESTGLYGQSSVRKVALSTGKTEALHEMDASYFGEGLTLLGERLFQVTWLKKTGFIYDPNNLSKVKEFTHQMTDGWGLATDGKFLFGSDGTSTLYQIDPQTFTVTNKWVVSYQGDEVYNLNELEFVNGEIWANVFMTDCIVRLSIEDGSVLGWILLPSLRRELLRKGKRIDVLNGIAWDSGKNRLFVTGKLWPKLFEIKLQPSKEHYAVEEIKQLCLRPFPSPAMAFNLVSIETWLSSPTGSGVKLWVLIVICVFLLLILILTFFCQLYCHRRMRNRNCQSEDRETAISGEVSTEIDEKKGSDDQFSRQGSVNIDQYSICTDWEYSAGRYSIAAVKDGHRRSTFALDEIELATDGFSAKNVISIEDYNVDYFGILADDTKVIVKIFNANNSIEDDEFIREAERIQHISHKNLVKLLGYRTQGIEKNRIFVYENVDNGNLHQWLHGCPLKPFSPLSWSNRMNIIQGIAKGLAYLHEDVEPQILHGRLRSSCILLDQNLNPKIFNFGLLALFPPQNLQGPLVGEAYESLNNGSSSPFTEEKKDVYSFGILLLEMITGRAPLDSNESQAHLIEWVQSLIGSEHEVEMVDSKLEEKPTSKQLKRMLLIALRCVDPDIQHRPSMGQILVMLQPQDLTFYSLMAVGSE</sequence>